<dbReference type="PANTHER" id="PTHR36174">
    <property type="entry name" value="LIPID II:GLYCINE GLYCYLTRANSFERASE"/>
    <property type="match status" value="1"/>
</dbReference>
<keyword evidence="6" id="KW-0961">Cell wall biogenesis/degradation</keyword>
<dbReference type="InterPro" id="IPR016181">
    <property type="entry name" value="Acyl_CoA_acyltransferase"/>
</dbReference>
<comment type="caution">
    <text evidence="8">The sequence shown here is derived from an EMBL/GenBank/DDBJ whole genome shotgun (WGS) entry which is preliminary data.</text>
</comment>
<dbReference type="AlphaFoldDB" id="A0A0A0JBB2"/>
<evidence type="ECO:0000256" key="1">
    <source>
        <dbReference type="ARBA" id="ARBA00009943"/>
    </source>
</evidence>
<dbReference type="GO" id="GO:0008360">
    <property type="term" value="P:regulation of cell shape"/>
    <property type="evidence" value="ECO:0007669"/>
    <property type="project" value="UniProtKB-KW"/>
</dbReference>
<dbReference type="GO" id="GO:0016755">
    <property type="term" value="F:aminoacyltransferase activity"/>
    <property type="evidence" value="ECO:0007669"/>
    <property type="project" value="InterPro"/>
</dbReference>
<evidence type="ECO:0000256" key="6">
    <source>
        <dbReference type="ARBA" id="ARBA00023316"/>
    </source>
</evidence>
<dbReference type="GO" id="GO:0009252">
    <property type="term" value="P:peptidoglycan biosynthetic process"/>
    <property type="evidence" value="ECO:0007669"/>
    <property type="project" value="UniProtKB-KW"/>
</dbReference>
<keyword evidence="4" id="KW-0573">Peptidoglycan synthesis</keyword>
<dbReference type="GO" id="GO:0071555">
    <property type="term" value="P:cell wall organization"/>
    <property type="evidence" value="ECO:0007669"/>
    <property type="project" value="UniProtKB-KW"/>
</dbReference>
<dbReference type="Pfam" id="PF02388">
    <property type="entry name" value="FemAB"/>
    <property type="match status" value="1"/>
</dbReference>
<dbReference type="Proteomes" id="UP000030002">
    <property type="component" value="Unassembled WGS sequence"/>
</dbReference>
<dbReference type="PANTHER" id="PTHR36174:SF1">
    <property type="entry name" value="LIPID II:GLYCINE GLYCYLTRANSFERASE"/>
    <property type="match status" value="1"/>
</dbReference>
<sequence length="408" mass="45537">MALAALDLTDREHDDFVRDHPKGHLMQTTPWGKEKEHTGWTWRTVAVGRPSRTAGERPEVTGVALILFRRTPVLPMALAYCPRGFVVDWADGESVDALLAEVSRVAKGNRGVLLRIDPAVRIDNPDIRPALESRGFTRTDPGDDAAKTLAQPALRMVTDISDLDQLHKDLSQGTRQSIRKGEKSGLIYESAGRDGVDAFYELMKTTGERDGFGIRSKDYFTTLVDVLSPTDDIVISLVKLDHGAAADKARAALEDTRAQLQKAQGKREKYPSEKADRQVATLEEQIAAKDKSIEEFEAAHAKHPDGQYLAGSVFATCGTRGSYLYAASSNDYRNLRPNYLMVWRIMQDAAAKGVKTFDFGGIDASEGLEEFKRQWNPERREYAGEFTKRLRPVSGRLIDLVVKIYKRR</sequence>
<accession>A0A0A0JBB2</accession>
<dbReference type="SUPFAM" id="SSF55729">
    <property type="entry name" value="Acyl-CoA N-acyltransferases (Nat)"/>
    <property type="match status" value="2"/>
</dbReference>
<reference evidence="8 9" key="1">
    <citation type="submission" date="2013-08" db="EMBL/GenBank/DDBJ databases">
        <title>The genome sequence of Knoellia sinensis.</title>
        <authorList>
            <person name="Zhu W."/>
            <person name="Wang G."/>
        </authorList>
    </citation>
    <scope>NUCLEOTIDE SEQUENCE [LARGE SCALE GENOMIC DNA]</scope>
    <source>
        <strain evidence="8 9">KCTC 19936</strain>
    </source>
</reference>
<comment type="similarity">
    <text evidence="1">Belongs to the FemABX family.</text>
</comment>
<organism evidence="8 9">
    <name type="scientific">Knoellia sinensis KCTC 19936</name>
    <dbReference type="NCBI Taxonomy" id="1385520"/>
    <lineage>
        <taxon>Bacteria</taxon>
        <taxon>Bacillati</taxon>
        <taxon>Actinomycetota</taxon>
        <taxon>Actinomycetes</taxon>
        <taxon>Micrococcales</taxon>
        <taxon>Intrasporangiaceae</taxon>
        <taxon>Knoellia</taxon>
    </lineage>
</organism>
<keyword evidence="9" id="KW-1185">Reference proteome</keyword>
<dbReference type="RefSeq" id="WP_035912613.1">
    <property type="nucleotide sequence ID" value="NZ_AVPJ01000002.1"/>
</dbReference>
<keyword evidence="3" id="KW-0133">Cell shape</keyword>
<keyword evidence="2" id="KW-0808">Transferase</keyword>
<proteinExistence type="inferred from homology"/>
<dbReference type="STRING" id="1385520.N802_13295"/>
<evidence type="ECO:0000256" key="4">
    <source>
        <dbReference type="ARBA" id="ARBA00022984"/>
    </source>
</evidence>
<dbReference type="Gene3D" id="1.20.58.90">
    <property type="match status" value="1"/>
</dbReference>
<gene>
    <name evidence="8" type="ORF">N802_13295</name>
</gene>
<dbReference type="InterPro" id="IPR050644">
    <property type="entry name" value="PG_Glycine_Bridge_Synth"/>
</dbReference>
<evidence type="ECO:0000256" key="3">
    <source>
        <dbReference type="ARBA" id="ARBA00022960"/>
    </source>
</evidence>
<dbReference type="Gene3D" id="3.40.630.30">
    <property type="match status" value="2"/>
</dbReference>
<evidence type="ECO:0008006" key="10">
    <source>
        <dbReference type="Google" id="ProtNLM"/>
    </source>
</evidence>
<evidence type="ECO:0000256" key="2">
    <source>
        <dbReference type="ARBA" id="ARBA00022679"/>
    </source>
</evidence>
<dbReference type="InterPro" id="IPR003447">
    <property type="entry name" value="FEMABX"/>
</dbReference>
<dbReference type="eggNOG" id="COG2348">
    <property type="taxonomic scope" value="Bacteria"/>
</dbReference>
<keyword evidence="7" id="KW-0175">Coiled coil</keyword>
<evidence type="ECO:0000256" key="7">
    <source>
        <dbReference type="SAM" id="Coils"/>
    </source>
</evidence>
<dbReference type="PROSITE" id="PS51191">
    <property type="entry name" value="FEMABX"/>
    <property type="match status" value="1"/>
</dbReference>
<evidence type="ECO:0000313" key="8">
    <source>
        <dbReference type="EMBL" id="KGN34433.1"/>
    </source>
</evidence>
<keyword evidence="5" id="KW-0012">Acyltransferase</keyword>
<evidence type="ECO:0000256" key="5">
    <source>
        <dbReference type="ARBA" id="ARBA00023315"/>
    </source>
</evidence>
<evidence type="ECO:0000313" key="9">
    <source>
        <dbReference type="Proteomes" id="UP000030002"/>
    </source>
</evidence>
<protein>
    <recommendedName>
        <fullName evidence="10">Lipid II:glycine glycyltransferase</fullName>
    </recommendedName>
</protein>
<name>A0A0A0JBB2_9MICO</name>
<feature type="coiled-coil region" evidence="7">
    <location>
        <begin position="246"/>
        <end position="299"/>
    </location>
</feature>
<dbReference type="EMBL" id="AVPJ01000002">
    <property type="protein sequence ID" value="KGN34433.1"/>
    <property type="molecule type" value="Genomic_DNA"/>
</dbReference>